<gene>
    <name evidence="2" type="ORF">ACFP71_07490</name>
</gene>
<dbReference type="RefSeq" id="WP_204809350.1">
    <property type="nucleotide sequence ID" value="NZ_BAAAIY010000003.1"/>
</dbReference>
<proteinExistence type="predicted"/>
<name>A0ABW1X7Q0_9CELL</name>
<comment type="caution">
    <text evidence="2">The sequence shown here is derived from an EMBL/GenBank/DDBJ whole genome shotgun (WGS) entry which is preliminary data.</text>
</comment>
<feature type="compositionally biased region" description="Pro residues" evidence="1">
    <location>
        <begin position="34"/>
        <end position="46"/>
    </location>
</feature>
<evidence type="ECO:0000313" key="2">
    <source>
        <dbReference type="EMBL" id="MFC6424662.1"/>
    </source>
</evidence>
<feature type="compositionally biased region" description="Low complexity" evidence="1">
    <location>
        <begin position="47"/>
        <end position="59"/>
    </location>
</feature>
<accession>A0ABW1X7Q0</accession>
<keyword evidence="3" id="KW-1185">Reference proteome</keyword>
<dbReference type="EMBL" id="JBHSTM010000004">
    <property type="protein sequence ID" value="MFC6424662.1"/>
    <property type="molecule type" value="Genomic_DNA"/>
</dbReference>
<feature type="region of interest" description="Disordered" evidence="1">
    <location>
        <begin position="24"/>
        <end position="83"/>
    </location>
</feature>
<dbReference type="Proteomes" id="UP001596305">
    <property type="component" value="Unassembled WGS sequence"/>
</dbReference>
<evidence type="ECO:0000256" key="1">
    <source>
        <dbReference type="SAM" id="MobiDB-lite"/>
    </source>
</evidence>
<reference evidence="3" key="1">
    <citation type="journal article" date="2019" name="Int. J. Syst. Evol. Microbiol.">
        <title>The Global Catalogue of Microorganisms (GCM) 10K type strain sequencing project: providing services to taxonomists for standard genome sequencing and annotation.</title>
        <authorList>
            <consortium name="The Broad Institute Genomics Platform"/>
            <consortium name="The Broad Institute Genome Sequencing Center for Infectious Disease"/>
            <person name="Wu L."/>
            <person name="Ma J."/>
        </authorList>
    </citation>
    <scope>NUCLEOTIDE SEQUENCE [LARGE SCALE GENOMIC DNA]</scope>
    <source>
        <strain evidence="3">CCUG 47105</strain>
    </source>
</reference>
<sequence length="83" mass="8686">MLVQAYDTRTGQEYLVRKEAVGHPIVGPHLSLTPPSPLPASEPEQPPASSEAPAPTNAPDAGDQAVQPPAAPTTRPGRRGEKE</sequence>
<organism evidence="2 3">
    <name type="scientific">Oerskovia paurometabola</name>
    <dbReference type="NCBI Taxonomy" id="162170"/>
    <lineage>
        <taxon>Bacteria</taxon>
        <taxon>Bacillati</taxon>
        <taxon>Actinomycetota</taxon>
        <taxon>Actinomycetes</taxon>
        <taxon>Micrococcales</taxon>
        <taxon>Cellulomonadaceae</taxon>
        <taxon>Oerskovia</taxon>
    </lineage>
</organism>
<protein>
    <submittedName>
        <fullName evidence="2">Uncharacterized protein</fullName>
    </submittedName>
</protein>
<evidence type="ECO:0000313" key="3">
    <source>
        <dbReference type="Proteomes" id="UP001596305"/>
    </source>
</evidence>